<feature type="signal peptide" evidence="2">
    <location>
        <begin position="1"/>
        <end position="21"/>
    </location>
</feature>
<dbReference type="RefSeq" id="WP_162666780.1">
    <property type="nucleotide sequence ID" value="NZ_LR593886.1"/>
</dbReference>
<keyword evidence="2" id="KW-0732">Signal</keyword>
<name>A0A6P2CRW6_9BACT</name>
<evidence type="ECO:0000256" key="2">
    <source>
        <dbReference type="SAM" id="SignalP"/>
    </source>
</evidence>
<organism evidence="3 4">
    <name type="scientific">Gemmata massiliana</name>
    <dbReference type="NCBI Taxonomy" id="1210884"/>
    <lineage>
        <taxon>Bacteria</taxon>
        <taxon>Pseudomonadati</taxon>
        <taxon>Planctomycetota</taxon>
        <taxon>Planctomycetia</taxon>
        <taxon>Gemmatales</taxon>
        <taxon>Gemmataceae</taxon>
        <taxon>Gemmata</taxon>
    </lineage>
</organism>
<proteinExistence type="predicted"/>
<protein>
    <submittedName>
        <fullName evidence="3">Uncharacterized protein</fullName>
    </submittedName>
</protein>
<accession>A0A6P2CRW6</accession>
<evidence type="ECO:0000313" key="4">
    <source>
        <dbReference type="Proteomes" id="UP000464178"/>
    </source>
</evidence>
<dbReference type="AlphaFoldDB" id="A0A6P2CRW6"/>
<dbReference type="EMBL" id="LR593886">
    <property type="protein sequence ID" value="VTR91838.1"/>
    <property type="molecule type" value="Genomic_DNA"/>
</dbReference>
<feature type="chain" id="PRO_5027086585" evidence="2">
    <location>
        <begin position="22"/>
        <end position="401"/>
    </location>
</feature>
<feature type="region of interest" description="Disordered" evidence="1">
    <location>
        <begin position="378"/>
        <end position="401"/>
    </location>
</feature>
<feature type="region of interest" description="Disordered" evidence="1">
    <location>
        <begin position="34"/>
        <end position="60"/>
    </location>
</feature>
<dbReference type="Proteomes" id="UP000464178">
    <property type="component" value="Chromosome"/>
</dbReference>
<dbReference type="KEGG" id="gms:SOIL9_58760"/>
<evidence type="ECO:0000313" key="3">
    <source>
        <dbReference type="EMBL" id="VTR91838.1"/>
    </source>
</evidence>
<gene>
    <name evidence="3" type="ORF">SOIL9_58760</name>
</gene>
<sequence>MGYRKQHLPLIVLASGMLALGSGCTTTGATDAKKIESKKPDVMQPGVLPPPQETTRPVSAVGPGGAVVPASGTTTAMSVGNPQAPAEPASPLTKLTSRPERKVVATEMAVGWQNRIASLPDPVRAGRVSPGIVGQMFLFGGTKLEFAQADGTLTVDLVDETPRQPGQPAAKPERWQFSKEILRNLQARDETFGKSYVLFLPWPSYTPDVTRVRISARYDPENGHTLFSTPNNITFDTSVSQDPRMWAEKSNVSTPIVPGKPLGAGSMPGLGGVTTSGVMPISGAAGAPIPLGGATTPGTMMPIQSNGPAPMVPIPQGGAMLPIQPNGAAPMMPIQPNGAMMPIPPGTVPAGAPSTAPAAPVGVVPVIPAAPTTVAPTAAPTNPAPLPDGLPPLTITLPTRQ</sequence>
<dbReference type="PROSITE" id="PS51257">
    <property type="entry name" value="PROKAR_LIPOPROTEIN"/>
    <property type="match status" value="1"/>
</dbReference>
<reference evidence="3 4" key="1">
    <citation type="submission" date="2019-05" db="EMBL/GenBank/DDBJ databases">
        <authorList>
            <consortium name="Science for Life Laboratories"/>
        </authorList>
    </citation>
    <scope>NUCLEOTIDE SEQUENCE [LARGE SCALE GENOMIC DNA]</scope>
    <source>
        <strain evidence="3">Soil9</strain>
    </source>
</reference>
<keyword evidence="4" id="KW-1185">Reference proteome</keyword>
<evidence type="ECO:0000256" key="1">
    <source>
        <dbReference type="SAM" id="MobiDB-lite"/>
    </source>
</evidence>
<feature type="region of interest" description="Disordered" evidence="1">
    <location>
        <begin position="79"/>
        <end position="99"/>
    </location>
</feature>